<evidence type="ECO:0000256" key="1">
    <source>
        <dbReference type="SAM" id="MobiDB-lite"/>
    </source>
</evidence>
<keyword evidence="2" id="KW-0614">Plasmid</keyword>
<organism evidence="2 3">
    <name type="scientific">Streptomyces clavuligerus</name>
    <dbReference type="NCBI Taxonomy" id="1901"/>
    <lineage>
        <taxon>Bacteria</taxon>
        <taxon>Bacillati</taxon>
        <taxon>Actinomycetota</taxon>
        <taxon>Actinomycetes</taxon>
        <taxon>Kitasatosporales</taxon>
        <taxon>Streptomycetaceae</taxon>
        <taxon>Streptomyces</taxon>
    </lineage>
</organism>
<evidence type="ECO:0000313" key="3">
    <source>
        <dbReference type="Proteomes" id="UP000002357"/>
    </source>
</evidence>
<protein>
    <submittedName>
        <fullName evidence="2">Uncharacterized protein</fullName>
    </submittedName>
</protein>
<feature type="region of interest" description="Disordered" evidence="1">
    <location>
        <begin position="1"/>
        <end position="42"/>
    </location>
</feature>
<reference evidence="2 3" key="1">
    <citation type="journal article" date="2010" name="Genome Biol. Evol.">
        <title>The sequence of a 1.8-mb bacterial linear plasmid reveals a rich evolutionary reservoir of secondary metabolic pathways.</title>
        <authorList>
            <person name="Medema M.H."/>
            <person name="Trefzer A."/>
            <person name="Kovalchuk A."/>
            <person name="van den Berg M."/>
            <person name="Mueller U."/>
            <person name="Heijne W."/>
            <person name="Wu L."/>
            <person name="Alam M.T."/>
            <person name="Ronning C.M."/>
            <person name="Nierman W.C."/>
            <person name="Bovenberg R.A.L."/>
            <person name="Breitling R."/>
            <person name="Takano E."/>
        </authorList>
    </citation>
    <scope>NUCLEOTIDE SEQUENCE [LARGE SCALE GENOMIC DNA]</scope>
    <source>
        <strain evidence="3">ATCC 27064 / DSM 738 / JCM 4710 / NBRC 13307 / NCIMB 12785 / NRRL 3585 / VKM Ac-602</strain>
        <plasmid evidence="2">pSCL4</plasmid>
    </source>
</reference>
<proteinExistence type="predicted"/>
<sequence>MGGAGAGPAGGALASFDVPGPGVPQQADAVAGPGPSAAVPPTSIPVTAVKDLPSLKPMMPPRVSGAVPCSPATTAVRLSSAFATQWTAVRAYRAETTDAPQKTRVPGVDDPEYPGDSWTAVSWPLTMAGAQAGVVVTRFRAIARTARAPVRPLVAKASALRFGMSSWNSPRAGPAAGRLHHDGYRAPGAGGRTLPAGAGNASLLLPGPAWPEPGVRPPEE</sequence>
<feature type="region of interest" description="Disordered" evidence="1">
    <location>
        <begin position="171"/>
        <end position="220"/>
    </location>
</feature>
<dbReference type="AlphaFoldDB" id="D5SHZ0"/>
<feature type="compositionally biased region" description="Gly residues" evidence="1">
    <location>
        <begin position="1"/>
        <end position="10"/>
    </location>
</feature>
<dbReference type="Proteomes" id="UP000002357">
    <property type="component" value="Plasmid pSCL4"/>
</dbReference>
<dbReference type="EMBL" id="CM000914">
    <property type="protein sequence ID" value="EFG03533.2"/>
    <property type="molecule type" value="Genomic_DNA"/>
</dbReference>
<feature type="compositionally biased region" description="Pro residues" evidence="1">
    <location>
        <begin position="208"/>
        <end position="220"/>
    </location>
</feature>
<feature type="compositionally biased region" description="Low complexity" evidence="1">
    <location>
        <begin position="29"/>
        <end position="41"/>
    </location>
</feature>
<gene>
    <name evidence="2" type="ORF">SCLAV_p0038</name>
</gene>
<geneLocation type="plasmid" evidence="2 3">
    <name>pSCL4</name>
</geneLocation>
<evidence type="ECO:0000313" key="2">
    <source>
        <dbReference type="EMBL" id="EFG03533.2"/>
    </source>
</evidence>
<keyword evidence="3" id="KW-1185">Reference proteome</keyword>
<accession>D5SHZ0</accession>
<name>D5SHZ0_STRCL</name>